<reference evidence="2 3" key="1">
    <citation type="journal article" date="2016" name="Nat. Commun.">
        <title>Thousands of microbial genomes shed light on interconnected biogeochemical processes in an aquifer system.</title>
        <authorList>
            <person name="Anantharaman K."/>
            <person name="Brown C.T."/>
            <person name="Hug L.A."/>
            <person name="Sharon I."/>
            <person name="Castelle C.J."/>
            <person name="Probst A.J."/>
            <person name="Thomas B.C."/>
            <person name="Singh A."/>
            <person name="Wilkins M.J."/>
            <person name="Karaoz U."/>
            <person name="Brodie E.L."/>
            <person name="Williams K.H."/>
            <person name="Hubbard S.S."/>
            <person name="Banfield J.F."/>
        </authorList>
    </citation>
    <scope>NUCLEOTIDE SEQUENCE [LARGE SCALE GENOMIC DNA]</scope>
</reference>
<feature type="region of interest" description="Disordered" evidence="1">
    <location>
        <begin position="20"/>
        <end position="53"/>
    </location>
</feature>
<gene>
    <name evidence="2" type="ORF">A3D53_00805</name>
</gene>
<organism evidence="2 3">
    <name type="scientific">Candidatus Magasanikbacteria bacterium RIFCSPHIGHO2_02_FULL_45_10</name>
    <dbReference type="NCBI Taxonomy" id="1798679"/>
    <lineage>
        <taxon>Bacteria</taxon>
        <taxon>Candidatus Magasanikiibacteriota</taxon>
    </lineage>
</organism>
<protein>
    <submittedName>
        <fullName evidence="2">Uncharacterized protein</fullName>
    </submittedName>
</protein>
<proteinExistence type="predicted"/>
<accession>A0A1F6MAK9</accession>
<feature type="compositionally biased region" description="Low complexity" evidence="1">
    <location>
        <begin position="35"/>
        <end position="45"/>
    </location>
</feature>
<evidence type="ECO:0000313" key="2">
    <source>
        <dbReference type="EMBL" id="OGH68543.1"/>
    </source>
</evidence>
<evidence type="ECO:0000313" key="3">
    <source>
        <dbReference type="Proteomes" id="UP000176413"/>
    </source>
</evidence>
<evidence type="ECO:0000256" key="1">
    <source>
        <dbReference type="SAM" id="MobiDB-lite"/>
    </source>
</evidence>
<sequence>MRWAALWCVVAVARMSQAQSDGSTANISEIPRTVAKPAPGNGKKAANNKRKPRQVQTREECFIGEECILPDGTTFRVNQGPTPRLDRLGSQYKELEHRFDSLRAEYRPFRIGATLTPPLGDFSGLTLGVQWQPPRITERLHLLFGAGAGVAHFGGIPSGGKVRALFDGSATLNMWLGPGKAFLGLALAGASDPFDRSWLGGGPTGGYRWNFDPSFSLDVAITTPYAKPAWEEEPGWGLETQIALMWQFGGSGTKE</sequence>
<dbReference type="AlphaFoldDB" id="A0A1F6MAK9"/>
<dbReference type="Proteomes" id="UP000176413">
    <property type="component" value="Unassembled WGS sequence"/>
</dbReference>
<name>A0A1F6MAK9_9BACT</name>
<dbReference type="EMBL" id="MFQA01000038">
    <property type="protein sequence ID" value="OGH68543.1"/>
    <property type="molecule type" value="Genomic_DNA"/>
</dbReference>
<comment type="caution">
    <text evidence="2">The sequence shown here is derived from an EMBL/GenBank/DDBJ whole genome shotgun (WGS) entry which is preliminary data.</text>
</comment>